<evidence type="ECO:0000313" key="1">
    <source>
        <dbReference type="EMBL" id="STX55557.1"/>
    </source>
</evidence>
<dbReference type="GO" id="GO:0006355">
    <property type="term" value="P:regulation of DNA-templated transcription"/>
    <property type="evidence" value="ECO:0007669"/>
    <property type="project" value="InterPro"/>
</dbReference>
<accession>A0A378JQU4</accession>
<sequence length="142" mass="16312">MTALSIDYVDQKTKHKFHLPLAVFKKPVTDKEYAHLEKVLDKLIDEVRDDENHPLALAMQIIGDNLEQYDNEHFPLIGENITNVAMVNYLMTIYQLQQKDLAPIFGGQANVSKFLKGERNLGKNHIVGLKKKFKISADFFLK</sequence>
<reference evidence="1 2" key="1">
    <citation type="submission" date="2018-06" db="EMBL/GenBank/DDBJ databases">
        <authorList>
            <consortium name="Pathogen Informatics"/>
            <person name="Doyle S."/>
        </authorList>
    </citation>
    <scope>NUCLEOTIDE SEQUENCE [LARGE SCALE GENOMIC DNA]</scope>
    <source>
        <strain evidence="1 2">NCTC13315</strain>
    </source>
</reference>
<evidence type="ECO:0000313" key="2">
    <source>
        <dbReference type="Proteomes" id="UP000254968"/>
    </source>
</evidence>
<dbReference type="EMBL" id="UGNV01000003">
    <property type="protein sequence ID" value="STX55557.1"/>
    <property type="molecule type" value="Genomic_DNA"/>
</dbReference>
<dbReference type="PANTHER" id="PTHR40455:SF1">
    <property type="entry name" value="ANTITOXIN HIGA"/>
    <property type="match status" value="1"/>
</dbReference>
<proteinExistence type="predicted"/>
<dbReference type="Proteomes" id="UP000254968">
    <property type="component" value="Unassembled WGS sequence"/>
</dbReference>
<name>A0A378JQU4_9GAMM</name>
<gene>
    <name evidence="1" type="ORF">NCTC13315_02928</name>
</gene>
<organism evidence="1 2">
    <name type="scientific">Legionella beliardensis</name>
    <dbReference type="NCBI Taxonomy" id="91822"/>
    <lineage>
        <taxon>Bacteria</taxon>
        <taxon>Pseudomonadati</taxon>
        <taxon>Pseudomonadota</taxon>
        <taxon>Gammaproteobacteria</taxon>
        <taxon>Legionellales</taxon>
        <taxon>Legionellaceae</taxon>
        <taxon>Legionella</taxon>
    </lineage>
</organism>
<dbReference type="PANTHER" id="PTHR40455">
    <property type="entry name" value="ANTITOXIN HIGA"/>
    <property type="match status" value="1"/>
</dbReference>
<keyword evidence="2" id="KW-1185">Reference proteome</keyword>
<dbReference type="InterPro" id="IPR039060">
    <property type="entry name" value="Antitox_HigA"/>
</dbReference>
<protein>
    <submittedName>
        <fullName evidence="1">Predicted transcription regulator containing HTH domain</fullName>
    </submittedName>
</protein>
<dbReference type="RefSeq" id="WP_115304177.1">
    <property type="nucleotide sequence ID" value="NZ_CAAAHO010000009.1"/>
</dbReference>
<dbReference type="AlphaFoldDB" id="A0A378JQU4"/>
<dbReference type="GO" id="GO:0001046">
    <property type="term" value="F:core promoter sequence-specific DNA binding"/>
    <property type="evidence" value="ECO:0007669"/>
    <property type="project" value="TreeGrafter"/>
</dbReference>
<dbReference type="OrthoDB" id="5771335at2"/>